<organism evidence="1 2">
    <name type="scientific">Scortum barcoo</name>
    <name type="common">barcoo grunter</name>
    <dbReference type="NCBI Taxonomy" id="214431"/>
    <lineage>
        <taxon>Eukaryota</taxon>
        <taxon>Metazoa</taxon>
        <taxon>Chordata</taxon>
        <taxon>Craniata</taxon>
        <taxon>Vertebrata</taxon>
        <taxon>Euteleostomi</taxon>
        <taxon>Actinopterygii</taxon>
        <taxon>Neopterygii</taxon>
        <taxon>Teleostei</taxon>
        <taxon>Neoteleostei</taxon>
        <taxon>Acanthomorphata</taxon>
        <taxon>Eupercaria</taxon>
        <taxon>Centrarchiformes</taxon>
        <taxon>Terapontoidei</taxon>
        <taxon>Terapontidae</taxon>
        <taxon>Scortum</taxon>
    </lineage>
</organism>
<accession>A0ACB8VNC4</accession>
<proteinExistence type="predicted"/>
<evidence type="ECO:0000313" key="1">
    <source>
        <dbReference type="EMBL" id="KAI3357014.1"/>
    </source>
</evidence>
<reference evidence="1" key="1">
    <citation type="submission" date="2022-04" db="EMBL/GenBank/DDBJ databases">
        <title>Jade perch genome.</title>
        <authorList>
            <person name="Chao B."/>
        </authorList>
    </citation>
    <scope>NUCLEOTIDE SEQUENCE</scope>
    <source>
        <strain evidence="1">CB-2022</strain>
    </source>
</reference>
<protein>
    <submittedName>
        <fullName evidence="1">Uncharacterized protein</fullName>
    </submittedName>
</protein>
<dbReference type="Proteomes" id="UP000831701">
    <property type="component" value="Chromosome 19"/>
</dbReference>
<keyword evidence="2" id="KW-1185">Reference proteome</keyword>
<dbReference type="EMBL" id="CM041549">
    <property type="protein sequence ID" value="KAI3357014.1"/>
    <property type="molecule type" value="Genomic_DNA"/>
</dbReference>
<name>A0ACB8VNC4_9TELE</name>
<evidence type="ECO:0000313" key="2">
    <source>
        <dbReference type="Proteomes" id="UP000831701"/>
    </source>
</evidence>
<gene>
    <name evidence="1" type="ORF">L3Q82_003649</name>
</gene>
<sequence length="710" mass="77407">MEEVMKDLTNPLKALHDGGVPTSTSVPSASSPPPTHSLGPTPSSASPETTQLLAPGVILYVVILVVITVVISGLVLVIICIRRKIRSDAQLSGDPSDRSTLYKRSGGEITVECSFSSSETRKYFCREPCGEKDVLVQTTGVRAQRGRYSFVYVPGSPSGGSLFVSISQLNKADSGRYRCALDRPLSPDPHREFELVVSDIPTSTSVPSASSPPPTHSLGPTPSSASPETTQQSATTTPDVLLYVGVTLAVMVVLLSLTLLIFCRRKSSKLQEPPEETEYAYVTETNRVYEDIREDMQSRSPPVEMSSVYTSAKYTKPSRADANDDHSFVITQNTVEMIDMLPCSGVYVAGQAEDESSQLTYSELNFSNRAAGLGGGVLHGGDDNVIYSVPRDFIFQRNLQVSPKINHSSLTLQAAIPALTARRRVLRPTEGGRVTVACSFAISRDRKFLCKQDCKEEILIETMSNKSENGRYGIEYTKTFYLSYPVLYVSITQLRKSDSGWYRCGLGSPLSSDSHEDFEIIVKDAPTTSKPKWTLRPSSATVPSTSTATTTLSFTASSVSHEAEADPAPTTSKPNWTLQPSSSSAPSTSTTTTTTTQSLSSSSESFTASSVSSKTTKKFEQRPALAASADPALQAAIPALTARRRVLRRTEGRHITVACSFAIFRDRKFLCKQDCKEEILIETMSNKSENGRYGIEYTKTFYLSYPLLYF</sequence>
<comment type="caution">
    <text evidence="1">The sequence shown here is derived from an EMBL/GenBank/DDBJ whole genome shotgun (WGS) entry which is preliminary data.</text>
</comment>